<name>A0A5C5GBL2_9RHOB</name>
<gene>
    <name evidence="1" type="ORF">FHY64_15815</name>
</gene>
<comment type="caution">
    <text evidence="1">The sequence shown here is derived from an EMBL/GenBank/DDBJ whole genome shotgun (WGS) entry which is preliminary data.</text>
</comment>
<reference evidence="1 2" key="1">
    <citation type="submission" date="2019-06" db="EMBL/GenBank/DDBJ databases">
        <title>Genome of new Rhodobacteraceae sp. SM1903.</title>
        <authorList>
            <person name="Ren X."/>
        </authorList>
    </citation>
    <scope>NUCLEOTIDE SEQUENCE [LARGE SCALE GENOMIC DNA]</scope>
    <source>
        <strain evidence="1 2">SM1903</strain>
    </source>
</reference>
<dbReference type="RefSeq" id="WP_198571733.1">
    <property type="nucleotide sequence ID" value="NZ_CP065915.1"/>
</dbReference>
<proteinExistence type="predicted"/>
<dbReference type="EMBL" id="VFFF01000002">
    <property type="protein sequence ID" value="TNY31477.1"/>
    <property type="molecule type" value="Genomic_DNA"/>
</dbReference>
<evidence type="ECO:0000313" key="1">
    <source>
        <dbReference type="EMBL" id="TNY31477.1"/>
    </source>
</evidence>
<evidence type="ECO:0000313" key="2">
    <source>
        <dbReference type="Proteomes" id="UP000314011"/>
    </source>
</evidence>
<protein>
    <submittedName>
        <fullName evidence="1">Uncharacterized protein</fullName>
    </submittedName>
</protein>
<keyword evidence="2" id="KW-1185">Reference proteome</keyword>
<dbReference type="AlphaFoldDB" id="A0A5C5GBL2"/>
<sequence>MPEPSACIVGSWIGESNADEVFQDFIQSMSGSGVTFDAFSDFPTSIGRQIYADGFYITVPMHVSTTVTEDRETSSGQMIMDLNLPTEIGHIWDIDGMLFSCVLPGMSPTLHFEGRSDDGSSGSTDIVLQPDGYVVPTTVLCNGDSMITSSELPVGTVTVLWDRVPQSRFGEDLRARLESGGAGPEE</sequence>
<accession>A0A5C5GBL2</accession>
<organism evidence="1 2">
    <name type="scientific">Pelagovum pacificum</name>
    <dbReference type="NCBI Taxonomy" id="2588711"/>
    <lineage>
        <taxon>Bacteria</taxon>
        <taxon>Pseudomonadati</taxon>
        <taxon>Pseudomonadota</taxon>
        <taxon>Alphaproteobacteria</taxon>
        <taxon>Rhodobacterales</taxon>
        <taxon>Paracoccaceae</taxon>
        <taxon>Pelagovum</taxon>
    </lineage>
</organism>
<dbReference type="Proteomes" id="UP000314011">
    <property type="component" value="Unassembled WGS sequence"/>
</dbReference>